<feature type="transmembrane region" description="Helical" evidence="1">
    <location>
        <begin position="37"/>
        <end position="57"/>
    </location>
</feature>
<dbReference type="Proteomes" id="UP000034166">
    <property type="component" value="Unassembled WGS sequence"/>
</dbReference>
<dbReference type="InterPro" id="IPR025007">
    <property type="entry name" value="DUF3899"/>
</dbReference>
<evidence type="ECO:0000259" key="2">
    <source>
        <dbReference type="Pfam" id="PF13038"/>
    </source>
</evidence>
<dbReference type="OrthoDB" id="2989943at2"/>
<dbReference type="PATRIC" id="fig|1408103.3.peg.3649"/>
<feature type="domain" description="DUF3899" evidence="2">
    <location>
        <begin position="32"/>
        <end position="110"/>
    </location>
</feature>
<keyword evidence="1" id="KW-0472">Membrane</keyword>
<evidence type="ECO:0000313" key="4">
    <source>
        <dbReference type="Proteomes" id="UP000034166"/>
    </source>
</evidence>
<sequence>MKKMLSYLLATQAAVLALSLALQKDITLLNYINNSFYIASFLLLVSLLIYTINSGFFDNISKSFRQIFAPKGSYTKKEKEELIPLSEIISVNTFPLAMLGFINLLLMLIALAIYYL</sequence>
<dbReference type="EMBL" id="LAYY01000019">
    <property type="protein sequence ID" value="KKK36964.1"/>
    <property type="molecule type" value="Genomic_DNA"/>
</dbReference>
<feature type="transmembrane region" description="Helical" evidence="1">
    <location>
        <begin position="96"/>
        <end position="115"/>
    </location>
</feature>
<evidence type="ECO:0000256" key="1">
    <source>
        <dbReference type="SAM" id="Phobius"/>
    </source>
</evidence>
<keyword evidence="4" id="KW-1185">Reference proteome</keyword>
<evidence type="ECO:0000313" key="3">
    <source>
        <dbReference type="EMBL" id="KKK36964.1"/>
    </source>
</evidence>
<protein>
    <recommendedName>
        <fullName evidence="2">DUF3899 domain-containing protein</fullName>
    </recommendedName>
</protein>
<dbReference type="RefSeq" id="WP_046524848.1">
    <property type="nucleotide sequence ID" value="NZ_LAYY01000019.1"/>
</dbReference>
<name>A0A0M2SQW8_9BACI</name>
<reference evidence="3 4" key="1">
    <citation type="submission" date="2015-04" db="EMBL/GenBank/DDBJ databases">
        <title>Taxonomic description and genome sequence of Bacillus campisalis sp. nov., a novel member of the genus Bacillus isolated from solar saltern.</title>
        <authorList>
            <person name="Mathan Kumar R."/>
            <person name="Kaur G."/>
            <person name="Kumar A."/>
            <person name="Singh N.K."/>
            <person name="Kaur N."/>
            <person name="Kumar N."/>
            <person name="Mayilraj S."/>
        </authorList>
    </citation>
    <scope>NUCLEOTIDE SEQUENCE [LARGE SCALE GENOMIC DNA]</scope>
    <source>
        <strain evidence="3 4">SA2-6</strain>
    </source>
</reference>
<dbReference type="Pfam" id="PF13038">
    <property type="entry name" value="DUF3899"/>
    <property type="match status" value="1"/>
</dbReference>
<keyword evidence="1" id="KW-1133">Transmembrane helix</keyword>
<dbReference type="AlphaFoldDB" id="A0A0M2SQW8"/>
<comment type="caution">
    <text evidence="3">The sequence shown here is derived from an EMBL/GenBank/DDBJ whole genome shotgun (WGS) entry which is preliminary data.</text>
</comment>
<accession>A0A0M2SQW8</accession>
<gene>
    <name evidence="3" type="ORF">WQ57_16400</name>
</gene>
<proteinExistence type="predicted"/>
<keyword evidence="1" id="KW-0812">Transmembrane</keyword>
<organism evidence="3 4">
    <name type="scientific">Mesobacillus campisalis</name>
    <dbReference type="NCBI Taxonomy" id="1408103"/>
    <lineage>
        <taxon>Bacteria</taxon>
        <taxon>Bacillati</taxon>
        <taxon>Bacillota</taxon>
        <taxon>Bacilli</taxon>
        <taxon>Bacillales</taxon>
        <taxon>Bacillaceae</taxon>
        <taxon>Mesobacillus</taxon>
    </lineage>
</organism>